<gene>
    <name evidence="3" type="ORF">S01H1_72191</name>
</gene>
<name>X0Y8F5_9ZZZZ</name>
<feature type="region of interest" description="Disordered" evidence="1">
    <location>
        <begin position="158"/>
        <end position="177"/>
    </location>
</feature>
<dbReference type="AlphaFoldDB" id="X0Y8F5"/>
<accession>X0Y8F5</accession>
<organism evidence="3">
    <name type="scientific">marine sediment metagenome</name>
    <dbReference type="NCBI Taxonomy" id="412755"/>
    <lineage>
        <taxon>unclassified sequences</taxon>
        <taxon>metagenomes</taxon>
        <taxon>ecological metagenomes</taxon>
    </lineage>
</organism>
<dbReference type="EMBL" id="BARS01048126">
    <property type="protein sequence ID" value="GAG33176.1"/>
    <property type="molecule type" value="Genomic_DNA"/>
</dbReference>
<feature type="domain" description="Phage tail collar" evidence="2">
    <location>
        <begin position="33"/>
        <end position="90"/>
    </location>
</feature>
<dbReference type="Gene3D" id="3.90.1340.10">
    <property type="entry name" value="Phage tail collar domain"/>
    <property type="match status" value="1"/>
</dbReference>
<protein>
    <recommendedName>
        <fullName evidence="2">Phage tail collar domain-containing protein</fullName>
    </recommendedName>
</protein>
<reference evidence="3" key="1">
    <citation type="journal article" date="2014" name="Front. Microbiol.">
        <title>High frequency of phylogenetically diverse reductive dehalogenase-homologous genes in deep subseafloor sedimentary metagenomes.</title>
        <authorList>
            <person name="Kawai M."/>
            <person name="Futagami T."/>
            <person name="Toyoda A."/>
            <person name="Takaki Y."/>
            <person name="Nishi S."/>
            <person name="Hori S."/>
            <person name="Arai W."/>
            <person name="Tsubouchi T."/>
            <person name="Morono Y."/>
            <person name="Uchiyama I."/>
            <person name="Ito T."/>
            <person name="Fujiyama A."/>
            <person name="Inagaki F."/>
            <person name="Takami H."/>
        </authorList>
    </citation>
    <scope>NUCLEOTIDE SEQUENCE</scope>
    <source>
        <strain evidence="3">Expedition CK06-06</strain>
    </source>
</reference>
<evidence type="ECO:0000313" key="3">
    <source>
        <dbReference type="EMBL" id="GAG33176.1"/>
    </source>
</evidence>
<dbReference type="InterPro" id="IPR011083">
    <property type="entry name" value="Phage_tail_collar_dom"/>
</dbReference>
<sequence length="196" mass="20132">TVQANTSLILPLETITNGGAKTVNVFESAVPTGSVLPYAPATGVPDGYLECIGQAVSIASYGDLAVLLGITYGNPGGGNFQLPDLRTHVPAGFSTGDPDFGTVGQTGGARTHALTEAEMPAHKHYGFGEAFTFDLGRIAPGGAKNGSKGGQDNDNYYYGTTTTGGGESGQDAAAPHDGIAHNNLQPYITLRYIIKT</sequence>
<comment type="caution">
    <text evidence="3">The sequence shown here is derived from an EMBL/GenBank/DDBJ whole genome shotgun (WGS) entry which is preliminary data.</text>
</comment>
<dbReference type="Pfam" id="PF07484">
    <property type="entry name" value="Collar"/>
    <property type="match status" value="1"/>
</dbReference>
<proteinExistence type="predicted"/>
<dbReference type="SUPFAM" id="SSF88874">
    <property type="entry name" value="Receptor-binding domain of short tail fibre protein gp12"/>
    <property type="match status" value="1"/>
</dbReference>
<dbReference type="InterPro" id="IPR037053">
    <property type="entry name" value="Phage_tail_collar_dom_sf"/>
</dbReference>
<feature type="non-terminal residue" evidence="3">
    <location>
        <position position="1"/>
    </location>
</feature>
<evidence type="ECO:0000259" key="2">
    <source>
        <dbReference type="Pfam" id="PF07484"/>
    </source>
</evidence>
<evidence type="ECO:0000256" key="1">
    <source>
        <dbReference type="SAM" id="MobiDB-lite"/>
    </source>
</evidence>